<evidence type="ECO:0000313" key="2">
    <source>
        <dbReference type="Proteomes" id="UP000583929"/>
    </source>
</evidence>
<proteinExistence type="predicted"/>
<gene>
    <name evidence="1" type="ORF">G4B88_007630</name>
</gene>
<keyword evidence="2" id="KW-1185">Reference proteome</keyword>
<dbReference type="EMBL" id="JAATIQ010000048">
    <property type="protein sequence ID" value="KAF4393644.1"/>
    <property type="molecule type" value="Genomic_DNA"/>
</dbReference>
<accession>A0A7J6HEF5</accession>
<dbReference type="Proteomes" id="UP000583929">
    <property type="component" value="Unassembled WGS sequence"/>
</dbReference>
<dbReference type="AlphaFoldDB" id="A0A7J6HEF5"/>
<organism evidence="1 2">
    <name type="scientific">Cannabis sativa</name>
    <name type="common">Hemp</name>
    <name type="synonym">Marijuana</name>
    <dbReference type="NCBI Taxonomy" id="3483"/>
    <lineage>
        <taxon>Eukaryota</taxon>
        <taxon>Viridiplantae</taxon>
        <taxon>Streptophyta</taxon>
        <taxon>Embryophyta</taxon>
        <taxon>Tracheophyta</taxon>
        <taxon>Spermatophyta</taxon>
        <taxon>Magnoliopsida</taxon>
        <taxon>eudicotyledons</taxon>
        <taxon>Gunneridae</taxon>
        <taxon>Pentapetalae</taxon>
        <taxon>rosids</taxon>
        <taxon>fabids</taxon>
        <taxon>Rosales</taxon>
        <taxon>Cannabaceae</taxon>
        <taxon>Cannabis</taxon>
    </lineage>
</organism>
<comment type="caution">
    <text evidence="1">The sequence shown here is derived from an EMBL/GenBank/DDBJ whole genome shotgun (WGS) entry which is preliminary data.</text>
</comment>
<name>A0A7J6HEF5_CANSA</name>
<reference evidence="1 2" key="1">
    <citation type="journal article" date="2020" name="bioRxiv">
        <title>Sequence and annotation of 42 cannabis genomes reveals extensive copy number variation in cannabinoid synthesis and pathogen resistance genes.</title>
        <authorList>
            <person name="Mckernan K.J."/>
            <person name="Helbert Y."/>
            <person name="Kane L.T."/>
            <person name="Ebling H."/>
            <person name="Zhang L."/>
            <person name="Liu B."/>
            <person name="Eaton Z."/>
            <person name="Mclaughlin S."/>
            <person name="Kingan S."/>
            <person name="Baybayan P."/>
            <person name="Concepcion G."/>
            <person name="Jordan M."/>
            <person name="Riva A."/>
            <person name="Barbazuk W."/>
            <person name="Harkins T."/>
        </authorList>
    </citation>
    <scope>NUCLEOTIDE SEQUENCE [LARGE SCALE GENOMIC DNA]</scope>
    <source>
        <strain evidence="2">cv. Jamaican Lion 4</strain>
        <tissue evidence="1">Leaf</tissue>
    </source>
</reference>
<evidence type="ECO:0000313" key="1">
    <source>
        <dbReference type="EMBL" id="KAF4393644.1"/>
    </source>
</evidence>
<protein>
    <submittedName>
        <fullName evidence="1">Uncharacterized protein</fullName>
    </submittedName>
</protein>
<sequence length="81" mass="9442">MCYFLKLISFQSISFNYAVRVSSLQHKLLIKITLAESDLLDCSNSTISFKNFNLFNCLRRDFRDEIVSIKDKGLEKPSWSN</sequence>